<gene>
    <name evidence="4" type="ORF">D5018_09805</name>
</gene>
<organism evidence="4 5">
    <name type="scientific">Parashewanella curva</name>
    <dbReference type="NCBI Taxonomy" id="2338552"/>
    <lineage>
        <taxon>Bacteria</taxon>
        <taxon>Pseudomonadati</taxon>
        <taxon>Pseudomonadota</taxon>
        <taxon>Gammaproteobacteria</taxon>
        <taxon>Alteromonadales</taxon>
        <taxon>Shewanellaceae</taxon>
        <taxon>Parashewanella</taxon>
    </lineage>
</organism>
<dbReference type="PROSITE" id="PS50883">
    <property type="entry name" value="EAL"/>
    <property type="match status" value="1"/>
</dbReference>
<evidence type="ECO:0000313" key="5">
    <source>
        <dbReference type="Proteomes" id="UP000281474"/>
    </source>
</evidence>
<name>A0A3L8PX31_9GAMM</name>
<dbReference type="CDD" id="cd01948">
    <property type="entry name" value="EAL"/>
    <property type="match status" value="1"/>
</dbReference>
<keyword evidence="5" id="KW-1185">Reference proteome</keyword>
<dbReference type="SMART" id="SM00267">
    <property type="entry name" value="GGDEF"/>
    <property type="match status" value="1"/>
</dbReference>
<dbReference type="InterPro" id="IPR029787">
    <property type="entry name" value="Nucleotide_cyclase"/>
</dbReference>
<dbReference type="Proteomes" id="UP000281474">
    <property type="component" value="Unassembled WGS sequence"/>
</dbReference>
<dbReference type="AlphaFoldDB" id="A0A3L8PX31"/>
<sequence length="636" mass="71912">MDRMNMFSSKFFQTILFSIFGTGLVLLYQFQLAKFQQTNHERLTSYQKQVSKVENWPKDGLGIYQIIKAITPIRFFQYIDKEDTENNYTTGQLVIDKPYIINQLFPNNVGSYQQTDSGRIQVKLDVTKTNQAIISDFINIAIVLVSSYVLIALCALLCFSRVNHYLNQLIQLIEQIPNRKSAIYSTTSFPKQFKLVEDAISQAKKLYAERVSQISVENQQLNKEARQDQLTGLLTRLIFYKKLEDAAKSDNKINGSIIVLRASELGYINQIQGRNAGDAYLIKITKLLLSMTKTTAKASHYRISSADFAIVLPEVSFQGAQTLLPKLKSLLDEYQQLLKTPSVAHIGLIPYKNQIPSITTIEMLESSLSVAETLGSNCFYAMDKETDSDKIGDGHWKQTLNYILKSGGATFYYQPIQSCNSQTAFYQEFLTRFQNEDSRILPTSAVITMAERLDIVTELDKMVITKAMRLLIKKPTLRSSIGINISAASALNKSFQAWLHNQLKQHANIASKLVFEVGETGMQVNTTAAANFVKTVHKSSARVCFEKFGTGFTAFKFLKEVRPDFIKLDSSFTKDIHFNEDNRFIVRMLVDIAKRLGIPVIATNIESQAEKIEFEQLLVDGLQGFFISSPKILRAA</sequence>
<dbReference type="InterPro" id="IPR043128">
    <property type="entry name" value="Rev_trsase/Diguanyl_cyclase"/>
</dbReference>
<dbReference type="Gene3D" id="3.20.20.450">
    <property type="entry name" value="EAL domain"/>
    <property type="match status" value="1"/>
</dbReference>
<keyword evidence="1" id="KW-1133">Transmembrane helix</keyword>
<dbReference type="Pfam" id="PF00563">
    <property type="entry name" value="EAL"/>
    <property type="match status" value="1"/>
</dbReference>
<dbReference type="InterPro" id="IPR001633">
    <property type="entry name" value="EAL_dom"/>
</dbReference>
<dbReference type="Pfam" id="PF00990">
    <property type="entry name" value="GGDEF"/>
    <property type="match status" value="1"/>
</dbReference>
<keyword evidence="1" id="KW-0812">Transmembrane</keyword>
<evidence type="ECO:0000259" key="3">
    <source>
        <dbReference type="PROSITE" id="PS50887"/>
    </source>
</evidence>
<dbReference type="OrthoDB" id="5894408at2"/>
<dbReference type="PANTHER" id="PTHR33121">
    <property type="entry name" value="CYCLIC DI-GMP PHOSPHODIESTERASE PDEF"/>
    <property type="match status" value="1"/>
</dbReference>
<feature type="domain" description="EAL" evidence="2">
    <location>
        <begin position="393"/>
        <end position="636"/>
    </location>
</feature>
<comment type="caution">
    <text evidence="4">The sequence shown here is derived from an EMBL/GenBank/DDBJ whole genome shotgun (WGS) entry which is preliminary data.</text>
</comment>
<dbReference type="InterPro" id="IPR035919">
    <property type="entry name" value="EAL_sf"/>
</dbReference>
<dbReference type="PANTHER" id="PTHR33121:SF79">
    <property type="entry name" value="CYCLIC DI-GMP PHOSPHODIESTERASE PDED-RELATED"/>
    <property type="match status" value="1"/>
</dbReference>
<dbReference type="InterPro" id="IPR050706">
    <property type="entry name" value="Cyclic-di-GMP_PDE-like"/>
</dbReference>
<feature type="transmembrane region" description="Helical" evidence="1">
    <location>
        <begin position="137"/>
        <end position="159"/>
    </location>
</feature>
<dbReference type="GO" id="GO:0071111">
    <property type="term" value="F:cyclic-guanylate-specific phosphodiesterase activity"/>
    <property type="evidence" value="ECO:0007669"/>
    <property type="project" value="InterPro"/>
</dbReference>
<dbReference type="SMART" id="SM00052">
    <property type="entry name" value="EAL"/>
    <property type="match status" value="1"/>
</dbReference>
<proteinExistence type="predicted"/>
<accession>A0A3L8PX31</accession>
<dbReference type="Gene3D" id="3.30.70.270">
    <property type="match status" value="1"/>
</dbReference>
<dbReference type="InterPro" id="IPR000160">
    <property type="entry name" value="GGDEF_dom"/>
</dbReference>
<dbReference type="EMBL" id="QZEI01000025">
    <property type="protein sequence ID" value="RLV59861.1"/>
    <property type="molecule type" value="Genomic_DNA"/>
</dbReference>
<keyword evidence="1" id="KW-0472">Membrane</keyword>
<protein>
    <submittedName>
        <fullName evidence="4">EAL domain-containing protein</fullName>
    </submittedName>
</protein>
<evidence type="ECO:0000259" key="2">
    <source>
        <dbReference type="PROSITE" id="PS50883"/>
    </source>
</evidence>
<evidence type="ECO:0000313" key="4">
    <source>
        <dbReference type="EMBL" id="RLV59861.1"/>
    </source>
</evidence>
<reference evidence="4 5" key="1">
    <citation type="submission" date="2018-09" db="EMBL/GenBank/DDBJ databases">
        <title>Phylogeny of the Shewanellaceae, and recommendation for two new genera, Pseudoshewanella and Parashewanella.</title>
        <authorList>
            <person name="Wang G."/>
        </authorList>
    </citation>
    <scope>NUCLEOTIDE SEQUENCE [LARGE SCALE GENOMIC DNA]</scope>
    <source>
        <strain evidence="4 5">C51</strain>
    </source>
</reference>
<feature type="domain" description="GGDEF" evidence="3">
    <location>
        <begin position="253"/>
        <end position="384"/>
    </location>
</feature>
<evidence type="ECO:0000256" key="1">
    <source>
        <dbReference type="SAM" id="Phobius"/>
    </source>
</evidence>
<dbReference type="PROSITE" id="PS50887">
    <property type="entry name" value="GGDEF"/>
    <property type="match status" value="1"/>
</dbReference>
<dbReference type="SUPFAM" id="SSF141868">
    <property type="entry name" value="EAL domain-like"/>
    <property type="match status" value="1"/>
</dbReference>
<dbReference type="SUPFAM" id="SSF55073">
    <property type="entry name" value="Nucleotide cyclase"/>
    <property type="match status" value="1"/>
</dbReference>